<organism evidence="3 4">
    <name type="scientific">Halorubrum alkaliphilum</name>
    <dbReference type="NCBI Taxonomy" id="261290"/>
    <lineage>
        <taxon>Archaea</taxon>
        <taxon>Methanobacteriati</taxon>
        <taxon>Methanobacteriota</taxon>
        <taxon>Stenosarchaea group</taxon>
        <taxon>Halobacteria</taxon>
        <taxon>Halobacteriales</taxon>
        <taxon>Haloferacaceae</taxon>
        <taxon>Halorubrum</taxon>
    </lineage>
</organism>
<evidence type="ECO:0000256" key="1">
    <source>
        <dbReference type="SAM" id="MobiDB-lite"/>
    </source>
</evidence>
<feature type="region of interest" description="Disordered" evidence="1">
    <location>
        <begin position="1"/>
        <end position="77"/>
    </location>
</feature>
<accession>A0A8T4GAH1</accession>
<sequence>MTDCPPSGGDGIDGHGTDGGGTDENGSPTATLVRIVESAADVAIDPESATTTVVGRDGDRDREAGRDGDPGPEARLPPLLADAESIVGVVPRIDRELSDRLIDAGSAELNARIVLTGRARRRLTGPVRSVVRSRLADRGVDFYTHDGDSPVGVLLVDDRAVVGLFDDRGLAAVLLADDPAIREWVAKTCRRYLDAAEPL</sequence>
<comment type="caution">
    <text evidence="3">The sequence shown here is derived from an EMBL/GenBank/DDBJ whole genome shotgun (WGS) entry which is preliminary data.</text>
</comment>
<proteinExistence type="predicted"/>
<evidence type="ECO:0000313" key="4">
    <source>
        <dbReference type="Proteomes" id="UP000823588"/>
    </source>
</evidence>
<feature type="compositionally biased region" description="Basic and acidic residues" evidence="1">
    <location>
        <begin position="56"/>
        <end position="69"/>
    </location>
</feature>
<name>A0A8T4GAH1_9EURY</name>
<dbReference type="Proteomes" id="UP000823588">
    <property type="component" value="Unassembled WGS sequence"/>
</dbReference>
<evidence type="ECO:0000313" key="3">
    <source>
        <dbReference type="EMBL" id="MBP1921428.1"/>
    </source>
</evidence>
<reference evidence="3" key="1">
    <citation type="submission" date="2021-03" db="EMBL/GenBank/DDBJ databases">
        <title>Genomic Encyclopedia of Type Strains, Phase IV (KMG-IV): sequencing the most valuable type-strain genomes for metagenomic binning, comparative biology and taxonomic classification.</title>
        <authorList>
            <person name="Goeker M."/>
        </authorList>
    </citation>
    <scope>NUCLEOTIDE SEQUENCE</scope>
    <source>
        <strain evidence="3">DSM 23564</strain>
    </source>
</reference>
<dbReference type="RefSeq" id="WP_321168534.1">
    <property type="nucleotide sequence ID" value="NZ_JAGGKQ010000002.1"/>
</dbReference>
<dbReference type="InterPro" id="IPR013561">
    <property type="entry name" value="FilR1_middle_dom"/>
</dbReference>
<gene>
    <name evidence="3" type="ORF">J2751_000417</name>
</gene>
<feature type="domain" description="Methanogenesis regulatory protein FilR1 middle" evidence="2">
    <location>
        <begin position="79"/>
        <end position="194"/>
    </location>
</feature>
<keyword evidence="4" id="KW-1185">Reference proteome</keyword>
<dbReference type="EMBL" id="JAGGKQ010000002">
    <property type="protein sequence ID" value="MBP1921428.1"/>
    <property type="molecule type" value="Genomic_DNA"/>
</dbReference>
<dbReference type="AlphaFoldDB" id="A0A8T4GAH1"/>
<dbReference type="Pfam" id="PF08350">
    <property type="entry name" value="FilR1_middle"/>
    <property type="match status" value="1"/>
</dbReference>
<protein>
    <recommendedName>
        <fullName evidence="2">Methanogenesis regulatory protein FilR1 middle domain-containing protein</fullName>
    </recommendedName>
</protein>
<evidence type="ECO:0000259" key="2">
    <source>
        <dbReference type="Pfam" id="PF08350"/>
    </source>
</evidence>